<evidence type="ECO:0000313" key="1">
    <source>
        <dbReference type="EMBL" id="TRV15691.1"/>
    </source>
</evidence>
<dbReference type="Proteomes" id="UP000315868">
    <property type="component" value="Unassembled WGS sequence"/>
</dbReference>
<dbReference type="AlphaFoldDB" id="A0A552L633"/>
<reference evidence="1 2" key="1">
    <citation type="submission" date="2019-01" db="EMBL/GenBank/DDBJ databases">
        <title>Coherence of Microcystis species and biogeography revealed through population genomics.</title>
        <authorList>
            <person name="Perez-Carrascal O.M."/>
            <person name="Terrat Y."/>
            <person name="Giani A."/>
            <person name="Fortin N."/>
            <person name="Tromas N."/>
            <person name="Shapiro B.J."/>
        </authorList>
    </citation>
    <scope>NUCLEOTIDE SEQUENCE [LARGE SCALE GENOMIC DNA]</scope>
    <source>
        <strain evidence="1">Mf_QC_C_20070823_S10D</strain>
    </source>
</reference>
<proteinExistence type="predicted"/>
<name>A0A552L633_9CHRO</name>
<protein>
    <submittedName>
        <fullName evidence="1">Uncharacterized protein</fullName>
    </submittedName>
</protein>
<comment type="caution">
    <text evidence="1">The sequence shown here is derived from an EMBL/GenBank/DDBJ whole genome shotgun (WGS) entry which is preliminary data.</text>
</comment>
<dbReference type="EMBL" id="SFAM01000020">
    <property type="protein sequence ID" value="TRV15691.1"/>
    <property type="molecule type" value="Genomic_DNA"/>
</dbReference>
<sequence>MKDSLEQFLSNVTNPLKQTKENMENVFSTFDKMLPEKPEITSEAKYEDIIAWFLSQPRHPDVKCGAIAKRVFGKDNKIAIIQVFLNGEKQVIQKYEGHQYGRKIITQSLDKELREAFGANNVIIVN</sequence>
<evidence type="ECO:0000313" key="2">
    <source>
        <dbReference type="Proteomes" id="UP000315868"/>
    </source>
</evidence>
<organism evidence="1 2">
    <name type="scientific">Microcystis flos-aquae Mf_QC_C_20070823_S10D</name>
    <dbReference type="NCBI Taxonomy" id="2486236"/>
    <lineage>
        <taxon>Bacteria</taxon>
        <taxon>Bacillati</taxon>
        <taxon>Cyanobacteriota</taxon>
        <taxon>Cyanophyceae</taxon>
        <taxon>Oscillatoriophycideae</taxon>
        <taxon>Chroococcales</taxon>
        <taxon>Microcystaceae</taxon>
        <taxon>Microcystis</taxon>
    </lineage>
</organism>
<accession>A0A552L633</accession>
<gene>
    <name evidence="1" type="ORF">EWV45_02450</name>
</gene>